<dbReference type="InterPro" id="IPR038678">
    <property type="entry name" value="Spondin_N_sf"/>
</dbReference>
<dbReference type="Pfam" id="PF19028">
    <property type="entry name" value="TSP1_spondin"/>
    <property type="match status" value="1"/>
</dbReference>
<keyword evidence="10" id="KW-0325">Glycoprotein</keyword>
<dbReference type="GO" id="GO:0007155">
    <property type="term" value="P:cell adhesion"/>
    <property type="evidence" value="ECO:0007669"/>
    <property type="project" value="UniProtKB-KW"/>
</dbReference>
<dbReference type="InterPro" id="IPR042307">
    <property type="entry name" value="Reeler_sf"/>
</dbReference>
<dbReference type="InterPro" id="IPR036383">
    <property type="entry name" value="TSP1_rpt_sf"/>
</dbReference>
<evidence type="ECO:0000313" key="17">
    <source>
        <dbReference type="EMBL" id="RZF32221.1"/>
    </source>
</evidence>
<evidence type="ECO:0000256" key="7">
    <source>
        <dbReference type="ARBA" id="ARBA00022737"/>
    </source>
</evidence>
<evidence type="ECO:0000256" key="4">
    <source>
        <dbReference type="ARBA" id="ARBA00022530"/>
    </source>
</evidence>
<gene>
    <name evidence="17" type="ORF">LSTR_LSTR011493</name>
</gene>
<dbReference type="CDD" id="cd00109">
    <property type="entry name" value="Kunitz-type"/>
    <property type="match status" value="1"/>
</dbReference>
<organism evidence="17 18">
    <name type="scientific">Laodelphax striatellus</name>
    <name type="common">Small brown planthopper</name>
    <name type="synonym">Delphax striatella</name>
    <dbReference type="NCBI Taxonomy" id="195883"/>
    <lineage>
        <taxon>Eukaryota</taxon>
        <taxon>Metazoa</taxon>
        <taxon>Ecdysozoa</taxon>
        <taxon>Arthropoda</taxon>
        <taxon>Hexapoda</taxon>
        <taxon>Insecta</taxon>
        <taxon>Pterygota</taxon>
        <taxon>Neoptera</taxon>
        <taxon>Paraneoptera</taxon>
        <taxon>Hemiptera</taxon>
        <taxon>Auchenorrhyncha</taxon>
        <taxon>Fulgoroidea</taxon>
        <taxon>Delphacidae</taxon>
        <taxon>Criomorphinae</taxon>
        <taxon>Laodelphax</taxon>
    </lineage>
</organism>
<dbReference type="PROSITE" id="PS51019">
    <property type="entry name" value="REELIN"/>
    <property type="match status" value="1"/>
</dbReference>
<reference evidence="17 18" key="1">
    <citation type="journal article" date="2017" name="Gigascience">
        <title>Genome sequence of the small brown planthopper, Laodelphax striatellus.</title>
        <authorList>
            <person name="Zhu J."/>
            <person name="Jiang F."/>
            <person name="Wang X."/>
            <person name="Yang P."/>
            <person name="Bao Y."/>
            <person name="Zhao W."/>
            <person name="Wang W."/>
            <person name="Lu H."/>
            <person name="Wang Q."/>
            <person name="Cui N."/>
            <person name="Li J."/>
            <person name="Chen X."/>
            <person name="Luo L."/>
            <person name="Yu J."/>
            <person name="Kang L."/>
            <person name="Cui F."/>
        </authorList>
    </citation>
    <scope>NUCLEOTIDE SEQUENCE [LARGE SCALE GENOMIC DNA]</scope>
    <source>
        <strain evidence="17">Lst14</strain>
    </source>
</reference>
<dbReference type="InterPro" id="IPR036880">
    <property type="entry name" value="Kunitz_BPTI_sf"/>
</dbReference>
<dbReference type="Gene3D" id="2.60.40.4060">
    <property type="entry name" value="Reeler domain"/>
    <property type="match status" value="1"/>
</dbReference>
<evidence type="ECO:0000256" key="9">
    <source>
        <dbReference type="ARBA" id="ARBA00023157"/>
    </source>
</evidence>
<dbReference type="Gene3D" id="4.10.410.10">
    <property type="entry name" value="Pancreatic trypsin inhibitor Kunitz domain"/>
    <property type="match status" value="1"/>
</dbReference>
<keyword evidence="4" id="KW-0272">Extracellular matrix</keyword>
<evidence type="ECO:0000256" key="11">
    <source>
        <dbReference type="ARBA" id="ARBA00030964"/>
    </source>
</evidence>
<evidence type="ECO:0000256" key="1">
    <source>
        <dbReference type="ARBA" id="ARBA00004498"/>
    </source>
</evidence>
<dbReference type="STRING" id="195883.A0A482WGB4"/>
<dbReference type="GO" id="GO:0046872">
    <property type="term" value="F:metal ion binding"/>
    <property type="evidence" value="ECO:0007669"/>
    <property type="project" value="UniProtKB-KW"/>
</dbReference>
<dbReference type="PROSITE" id="PS00280">
    <property type="entry name" value="BPTI_KUNITZ_1"/>
    <property type="match status" value="1"/>
</dbReference>
<dbReference type="InterPro" id="IPR044004">
    <property type="entry name" value="TSP1_spondin_dom"/>
</dbReference>
<dbReference type="CDD" id="cd08544">
    <property type="entry name" value="Reeler"/>
    <property type="match status" value="1"/>
</dbReference>
<dbReference type="SUPFAM" id="SSF57362">
    <property type="entry name" value="BPTI-like"/>
    <property type="match status" value="1"/>
</dbReference>
<evidence type="ECO:0000256" key="6">
    <source>
        <dbReference type="ARBA" id="ARBA00022729"/>
    </source>
</evidence>
<accession>A0A482WGB4</accession>
<dbReference type="InterPro" id="IPR002861">
    <property type="entry name" value="Reeler_dom"/>
</dbReference>
<dbReference type="SUPFAM" id="SSF82895">
    <property type="entry name" value="TSP-1 type 1 repeat"/>
    <property type="match status" value="4"/>
</dbReference>
<evidence type="ECO:0000256" key="5">
    <source>
        <dbReference type="ARBA" id="ARBA00022723"/>
    </source>
</evidence>
<evidence type="ECO:0000256" key="10">
    <source>
        <dbReference type="ARBA" id="ARBA00023180"/>
    </source>
</evidence>
<dbReference type="InterPro" id="IPR020901">
    <property type="entry name" value="Prtase_inh_Kunz-CS"/>
</dbReference>
<dbReference type="InterPro" id="IPR002223">
    <property type="entry name" value="Kunitz_BPTI"/>
</dbReference>
<dbReference type="InterPro" id="IPR009465">
    <property type="entry name" value="Spondin_N"/>
</dbReference>
<dbReference type="Pfam" id="PF00014">
    <property type="entry name" value="Kunitz_BPTI"/>
    <property type="match status" value="1"/>
</dbReference>
<feature type="domain" description="Spondin" evidence="16">
    <location>
        <begin position="182"/>
        <end position="372"/>
    </location>
</feature>
<dbReference type="Proteomes" id="UP000291343">
    <property type="component" value="Unassembled WGS sequence"/>
</dbReference>
<dbReference type="InParanoid" id="A0A482WGB4"/>
<comment type="caution">
    <text evidence="17">The sequence shown here is derived from an EMBL/GenBank/DDBJ whole genome shotgun (WGS) entry which is preliminary data.</text>
</comment>
<dbReference type="PANTHER" id="PTHR11311">
    <property type="entry name" value="SPONDIN"/>
    <property type="match status" value="1"/>
</dbReference>
<dbReference type="FunCoup" id="A0A482WGB4">
    <property type="interactions" value="12"/>
</dbReference>
<keyword evidence="7" id="KW-0677">Repeat</keyword>
<protein>
    <recommendedName>
        <fullName evidence="2">Spondin-1</fullName>
    </recommendedName>
    <alternativeName>
        <fullName evidence="11">F-spondin</fullName>
    </alternativeName>
</protein>
<evidence type="ECO:0000313" key="18">
    <source>
        <dbReference type="Proteomes" id="UP000291343"/>
    </source>
</evidence>
<dbReference type="PROSITE" id="PS51020">
    <property type="entry name" value="SPONDIN"/>
    <property type="match status" value="1"/>
</dbReference>
<evidence type="ECO:0000256" key="3">
    <source>
        <dbReference type="ARBA" id="ARBA00022525"/>
    </source>
</evidence>
<dbReference type="Pfam" id="PF06468">
    <property type="entry name" value="Spond_N"/>
    <property type="match status" value="1"/>
</dbReference>
<name>A0A482WGB4_LAOST</name>
<dbReference type="OrthoDB" id="347314at2759"/>
<dbReference type="SMART" id="SM00131">
    <property type="entry name" value="KU"/>
    <property type="match status" value="1"/>
</dbReference>
<dbReference type="GO" id="GO:0004867">
    <property type="term" value="F:serine-type endopeptidase inhibitor activity"/>
    <property type="evidence" value="ECO:0007669"/>
    <property type="project" value="InterPro"/>
</dbReference>
<dbReference type="AlphaFoldDB" id="A0A482WGB4"/>
<feature type="signal peptide" evidence="13">
    <location>
        <begin position="1"/>
        <end position="25"/>
    </location>
</feature>
<dbReference type="InterPro" id="IPR051418">
    <property type="entry name" value="Spondin/Thrombospondin_T1"/>
</dbReference>
<evidence type="ECO:0000259" key="15">
    <source>
        <dbReference type="PROSITE" id="PS51019"/>
    </source>
</evidence>
<dbReference type="PRINTS" id="PR00759">
    <property type="entry name" value="BASICPTASE"/>
</dbReference>
<keyword evidence="5" id="KW-0479">Metal-binding</keyword>
<dbReference type="SMART" id="SM00209">
    <property type="entry name" value="TSP1"/>
    <property type="match status" value="4"/>
</dbReference>
<dbReference type="FunFam" id="2.60.40.2130:FF:000002">
    <property type="entry name" value="Putative Spondin-1"/>
    <property type="match status" value="1"/>
</dbReference>
<dbReference type="PROSITE" id="PS50279">
    <property type="entry name" value="BPTI_KUNITZ_2"/>
    <property type="match status" value="1"/>
</dbReference>
<dbReference type="NCBIfam" id="NF038123">
    <property type="entry name" value="NF038123_dom"/>
    <property type="match status" value="1"/>
</dbReference>
<evidence type="ECO:0000259" key="16">
    <source>
        <dbReference type="PROSITE" id="PS51020"/>
    </source>
</evidence>
<keyword evidence="6 13" id="KW-0732">Signal</keyword>
<keyword evidence="18" id="KW-1185">Reference proteome</keyword>
<dbReference type="SMR" id="A0A482WGB4"/>
<dbReference type="FunFam" id="2.20.100.10:FF:000134">
    <property type="entry name" value="Uncharacterized protein"/>
    <property type="match status" value="1"/>
</dbReference>
<keyword evidence="8" id="KW-0130">Cell adhesion</keyword>
<comment type="subcellular location">
    <subcellularLocation>
        <location evidence="1">Secreted</location>
        <location evidence="1">Extracellular space</location>
        <location evidence="1">Extracellular matrix</location>
    </subcellularLocation>
</comment>
<dbReference type="Pfam" id="PF02014">
    <property type="entry name" value="Reeler"/>
    <property type="match status" value="1"/>
</dbReference>
<evidence type="ECO:0000256" key="12">
    <source>
        <dbReference type="SAM" id="MobiDB-lite"/>
    </source>
</evidence>
<proteinExistence type="predicted"/>
<evidence type="ECO:0000259" key="14">
    <source>
        <dbReference type="PROSITE" id="PS50279"/>
    </source>
</evidence>
<dbReference type="PANTHER" id="PTHR11311:SF23">
    <property type="entry name" value="SPONDIN-1"/>
    <property type="match status" value="1"/>
</dbReference>
<dbReference type="GO" id="GO:0031012">
    <property type="term" value="C:extracellular matrix"/>
    <property type="evidence" value="ECO:0007669"/>
    <property type="project" value="TreeGrafter"/>
</dbReference>
<dbReference type="Pfam" id="PF00090">
    <property type="entry name" value="TSP_1"/>
    <property type="match status" value="3"/>
</dbReference>
<dbReference type="Gene3D" id="2.20.100.10">
    <property type="entry name" value="Thrombospondin type-1 (TSP1) repeat"/>
    <property type="match status" value="4"/>
</dbReference>
<dbReference type="PROSITE" id="PS50092">
    <property type="entry name" value="TSP1"/>
    <property type="match status" value="4"/>
</dbReference>
<evidence type="ECO:0000256" key="2">
    <source>
        <dbReference type="ARBA" id="ARBA00019594"/>
    </source>
</evidence>
<keyword evidence="9" id="KW-1015">Disulfide bond</keyword>
<feature type="chain" id="PRO_5019819674" description="Spondin-1" evidence="13">
    <location>
        <begin position="26"/>
        <end position="761"/>
    </location>
</feature>
<dbReference type="Gene3D" id="2.60.40.2130">
    <property type="entry name" value="F-spondin domain"/>
    <property type="match status" value="1"/>
</dbReference>
<feature type="domain" description="BPTI/Kunitz inhibitor" evidence="14">
    <location>
        <begin position="622"/>
        <end position="672"/>
    </location>
</feature>
<feature type="region of interest" description="Disordered" evidence="12">
    <location>
        <begin position="349"/>
        <end position="370"/>
    </location>
</feature>
<feature type="domain" description="Reelin" evidence="15">
    <location>
        <begin position="12"/>
        <end position="185"/>
    </location>
</feature>
<dbReference type="EMBL" id="QKKF02037417">
    <property type="protein sequence ID" value="RZF32221.1"/>
    <property type="molecule type" value="Genomic_DNA"/>
</dbReference>
<evidence type="ECO:0000256" key="13">
    <source>
        <dbReference type="SAM" id="SignalP"/>
    </source>
</evidence>
<dbReference type="InterPro" id="IPR000884">
    <property type="entry name" value="TSP1_rpt"/>
</dbReference>
<keyword evidence="3" id="KW-0964">Secreted</keyword>
<evidence type="ECO:0000256" key="8">
    <source>
        <dbReference type="ARBA" id="ARBA00022889"/>
    </source>
</evidence>
<sequence length="761" mass="84948">MECVISCKLQLLCVILLFFIVSVESPCPRTPKGSGRLGPKLNGDGGFSITIGMQPELYIAGSPYVATIQSSRNRPFHRFLVTVESDNHASSSAASQDSDPEEVGYFMLSDPEVGYSDDCVNTIVESNQGPKTSVSATWVAPKRASTCVTIRAMVFVDELHWYSDDGLLSRRLCPFKEQNTVAPKQCCACDDAKYQMIFQGLWSNITHPKDFPFMLPLTHFSDVIGATHGKDFKFWGEGVIATDGLKQLAEWGSPGLLHKELLSSSKKLKTLIQAAGLWYPDVNGNTSSNFQVDRSKHLLSAVSMLGPSPDWLVGVSGLDLCLEDCTWVEKKVIDLYPYDAGTDNGISYMSPNSPTIPREPGKRISSTYPEDPRSPFYDPSGKEMPPLARIHLKRTKLVEKSCDRKTEDELLQEVTVAENNEDSERRECQVTDYSEWSACSVSCGKGLRSRRRQYLDASAAQNANCDRQLVSREMCVSSNKYCPGEEDEEEEKLEDLNEICRVKPWSRWSSCSTTCDMGIKMRTRTFENRQARKHCQHINIVEKEKCMMPPCINQEKEDPLCPTTPWSEWSPCSATCGPGVSIRTRDLLNKDDRCKSRVQLNQQFSCHQEDCVFDLQTAKEVCVLAEEKGPCTGQFERWRFEPRKGMCIPFLYGGCRGNRNNFATDIECLNLCSVVRDMLSRSGTAPNNVATNGSFVASDGEPQNCVVSGWSLWSECSVTCGQGIKSKKRTVLVEPKNGGSGCPSLQVKRRCHRQCPGYSYV</sequence>